<dbReference type="InterPro" id="IPR001509">
    <property type="entry name" value="Epimerase_deHydtase"/>
</dbReference>
<dbReference type="PANTHER" id="PTHR10366">
    <property type="entry name" value="NAD DEPENDENT EPIMERASE/DEHYDRATASE"/>
    <property type="match status" value="1"/>
</dbReference>
<dbReference type="Gene3D" id="3.40.50.720">
    <property type="entry name" value="NAD(P)-binding Rossmann-like Domain"/>
    <property type="match status" value="1"/>
</dbReference>
<dbReference type="GO" id="GO:0016616">
    <property type="term" value="F:oxidoreductase activity, acting on the CH-OH group of donors, NAD or NADP as acceptor"/>
    <property type="evidence" value="ECO:0007669"/>
    <property type="project" value="TreeGrafter"/>
</dbReference>
<evidence type="ECO:0000313" key="5">
    <source>
        <dbReference type="Proteomes" id="UP000566819"/>
    </source>
</evidence>
<keyword evidence="1" id="KW-0560">Oxidoreductase</keyword>
<dbReference type="SUPFAM" id="SSF51735">
    <property type="entry name" value="NAD(P)-binding Rossmann-fold domains"/>
    <property type="match status" value="1"/>
</dbReference>
<accession>A0A8H4R7E0</accession>
<name>A0A8H4R7E0_9HELO</name>
<dbReference type="OrthoDB" id="2735536at2759"/>
<dbReference type="FunFam" id="3.40.50.720:FF:000191">
    <property type="entry name" value="Methylglyoxal reductase (NADPH-dependent)"/>
    <property type="match status" value="1"/>
</dbReference>
<gene>
    <name evidence="4" type="ORF">G7Y89_g14037</name>
</gene>
<dbReference type="AlphaFoldDB" id="A0A8H4R7E0"/>
<evidence type="ECO:0000259" key="3">
    <source>
        <dbReference type="Pfam" id="PF01370"/>
    </source>
</evidence>
<protein>
    <recommendedName>
        <fullName evidence="3">NAD-dependent epimerase/dehydratase domain-containing protein</fullName>
    </recommendedName>
</protein>
<proteinExistence type="inferred from homology"/>
<dbReference type="EMBL" id="JAAMPI010001759">
    <property type="protein sequence ID" value="KAF4624136.1"/>
    <property type="molecule type" value="Genomic_DNA"/>
</dbReference>
<dbReference type="InterPro" id="IPR036291">
    <property type="entry name" value="NAD(P)-bd_dom_sf"/>
</dbReference>
<comment type="similarity">
    <text evidence="2">Belongs to the NAD(P)-dependent epimerase/dehydratase family. Dihydroflavonol-4-reductase subfamily.</text>
</comment>
<evidence type="ECO:0000256" key="2">
    <source>
        <dbReference type="ARBA" id="ARBA00023445"/>
    </source>
</evidence>
<dbReference type="Proteomes" id="UP000566819">
    <property type="component" value="Unassembled WGS sequence"/>
</dbReference>
<dbReference type="PANTHER" id="PTHR10366:SF564">
    <property type="entry name" value="STEROL-4-ALPHA-CARBOXYLATE 3-DEHYDROGENASE, DECARBOXYLATING"/>
    <property type="match status" value="1"/>
</dbReference>
<dbReference type="Pfam" id="PF01370">
    <property type="entry name" value="Epimerase"/>
    <property type="match status" value="1"/>
</dbReference>
<reference evidence="4 5" key="1">
    <citation type="submission" date="2020-03" db="EMBL/GenBank/DDBJ databases">
        <title>Draft Genome Sequence of Cudoniella acicularis.</title>
        <authorList>
            <person name="Buettner E."/>
            <person name="Kellner H."/>
        </authorList>
    </citation>
    <scope>NUCLEOTIDE SEQUENCE [LARGE SCALE GENOMIC DNA]</scope>
    <source>
        <strain evidence="4 5">DSM 108380</strain>
    </source>
</reference>
<sequence length="344" mass="37709">MSSTTATKSGAGKTVLITGGSGYVAAEVLNAFLSRGYNVRTTVRSEASAEKINKSHSKYIDQLSFVIVKDLQTPGGFDEAVKGVDGVIHTASPFFLQVENNERDLIKPAINGTLEVLKSVQKNNPDVKRVVITSSFASIVDIFQGGRPGYTYTEKDWNPTTYEMAASQETPGAISYCAAKTFAEKAAFDFVKENKPNFDITTICPPMIYGPGATDLKHLNTSAADIYRLINGSEKTVPETNFFSFADVRDVGEVHARAYESLEAAGQRYLCASSGYTYQQVADIIRKDFPEKRDLCPEGTPNAPYPDVYKVDNSKVKKDLGMEFRPLQTTIHDMVAQFIAIEKA</sequence>
<comment type="caution">
    <text evidence="4">The sequence shown here is derived from an EMBL/GenBank/DDBJ whole genome shotgun (WGS) entry which is preliminary data.</text>
</comment>
<organism evidence="4 5">
    <name type="scientific">Cudoniella acicularis</name>
    <dbReference type="NCBI Taxonomy" id="354080"/>
    <lineage>
        <taxon>Eukaryota</taxon>
        <taxon>Fungi</taxon>
        <taxon>Dikarya</taxon>
        <taxon>Ascomycota</taxon>
        <taxon>Pezizomycotina</taxon>
        <taxon>Leotiomycetes</taxon>
        <taxon>Helotiales</taxon>
        <taxon>Tricladiaceae</taxon>
        <taxon>Cudoniella</taxon>
    </lineage>
</organism>
<keyword evidence="5" id="KW-1185">Reference proteome</keyword>
<dbReference type="CDD" id="cd05227">
    <property type="entry name" value="AR_SDR_e"/>
    <property type="match status" value="1"/>
</dbReference>
<evidence type="ECO:0000313" key="4">
    <source>
        <dbReference type="EMBL" id="KAF4624136.1"/>
    </source>
</evidence>
<evidence type="ECO:0000256" key="1">
    <source>
        <dbReference type="ARBA" id="ARBA00023002"/>
    </source>
</evidence>
<feature type="domain" description="NAD-dependent epimerase/dehydratase" evidence="3">
    <location>
        <begin position="15"/>
        <end position="268"/>
    </location>
</feature>
<dbReference type="InterPro" id="IPR050425">
    <property type="entry name" value="NAD(P)_dehydrat-like"/>
</dbReference>